<proteinExistence type="predicted"/>
<dbReference type="InterPro" id="IPR019999">
    <property type="entry name" value="Anth_synth_I-like"/>
</dbReference>
<dbReference type="InterPro" id="IPR019996">
    <property type="entry name" value="Salicylate_synthase"/>
</dbReference>
<dbReference type="Gene3D" id="3.60.120.10">
    <property type="entry name" value="Anthranilate synthase"/>
    <property type="match status" value="1"/>
</dbReference>
<dbReference type="EMBL" id="FNON01000001">
    <property type="protein sequence ID" value="SDW43103.1"/>
    <property type="molecule type" value="Genomic_DNA"/>
</dbReference>
<evidence type="ECO:0000259" key="5">
    <source>
        <dbReference type="Pfam" id="PF00425"/>
    </source>
</evidence>
<feature type="domain" description="Chorismate-utilising enzyme C-terminal" evidence="5">
    <location>
        <begin position="175"/>
        <end position="428"/>
    </location>
</feature>
<sequence>MSVYEDESFSASSDPLPLVVKLARAGLFDDYVVYESGGRWTVAGGALATVSLDAKQVKTTLAGEDEIAVEWTGSPADALRRALDALPIQGWNAYGWLGFDFAGLIASLVSRGSEAPGGELARLIVPRTEVRIDERGVVVRSADEAERARVLELLREPVDPITPAATGIDVRADGEGYRERVAQAVKEIQLGQYQKVILSRTVRIPFEADMAGTYEVGRRGNTPARSFLLRMNGTEAAGFSPEVIVTVDADGHVLTQPLAGTRAFGRGTEADAAARSELESDPKEVFEHAVSVRAAQEELRGVCRAGTVGVDDFMGIKERGSVQHLASLVTGTLDERRTSWDALEAVFPAITASGIPKRESLDAIFRLDETRRGLYSGAVLSASHDGALDAALVLRAVYQQDGQAWLRAGAGIVTDSTPEREFEETCEKLSSVAPFVVRAD</sequence>
<keyword evidence="4" id="KW-0456">Lyase</keyword>
<evidence type="ECO:0000256" key="1">
    <source>
        <dbReference type="ARBA" id="ARBA00001946"/>
    </source>
</evidence>
<organism evidence="6 7">
    <name type="scientific">Amycolatopsis xylanica</name>
    <dbReference type="NCBI Taxonomy" id="589385"/>
    <lineage>
        <taxon>Bacteria</taxon>
        <taxon>Bacillati</taxon>
        <taxon>Actinomycetota</taxon>
        <taxon>Actinomycetes</taxon>
        <taxon>Pseudonocardiales</taxon>
        <taxon>Pseudonocardiaceae</taxon>
        <taxon>Amycolatopsis</taxon>
    </lineage>
</organism>
<evidence type="ECO:0000313" key="6">
    <source>
        <dbReference type="EMBL" id="SDW43103.1"/>
    </source>
</evidence>
<keyword evidence="3" id="KW-0460">Magnesium</keyword>
<evidence type="ECO:0000256" key="3">
    <source>
        <dbReference type="ARBA" id="ARBA00022842"/>
    </source>
</evidence>
<dbReference type="GO" id="GO:0000162">
    <property type="term" value="P:L-tryptophan biosynthetic process"/>
    <property type="evidence" value="ECO:0007669"/>
    <property type="project" value="TreeGrafter"/>
</dbReference>
<reference evidence="6 7" key="1">
    <citation type="submission" date="2016-10" db="EMBL/GenBank/DDBJ databases">
        <authorList>
            <person name="de Groot N.N."/>
        </authorList>
    </citation>
    <scope>NUCLEOTIDE SEQUENCE [LARGE SCALE GENOMIC DNA]</scope>
    <source>
        <strain evidence="6 7">CPCC 202699</strain>
    </source>
</reference>
<dbReference type="SUPFAM" id="SSF56322">
    <property type="entry name" value="ADC synthase"/>
    <property type="match status" value="1"/>
</dbReference>
<dbReference type="InterPro" id="IPR015890">
    <property type="entry name" value="Chorismate_C"/>
</dbReference>
<gene>
    <name evidence="6" type="ORF">SAMN05421504_101560</name>
</gene>
<dbReference type="GO" id="GO:0008909">
    <property type="term" value="F:isochorismate synthase activity"/>
    <property type="evidence" value="ECO:0007669"/>
    <property type="project" value="InterPro"/>
</dbReference>
<dbReference type="GO" id="GO:0016833">
    <property type="term" value="F:oxo-acid-lyase activity"/>
    <property type="evidence" value="ECO:0007669"/>
    <property type="project" value="InterPro"/>
</dbReference>
<evidence type="ECO:0000256" key="4">
    <source>
        <dbReference type="ARBA" id="ARBA00023239"/>
    </source>
</evidence>
<dbReference type="NCBIfam" id="TIGR03494">
    <property type="entry name" value="salicyl_syn"/>
    <property type="match status" value="1"/>
</dbReference>
<evidence type="ECO:0000313" key="7">
    <source>
        <dbReference type="Proteomes" id="UP000199515"/>
    </source>
</evidence>
<evidence type="ECO:0000256" key="2">
    <source>
        <dbReference type="ARBA" id="ARBA00022723"/>
    </source>
</evidence>
<protein>
    <submittedName>
        <fullName evidence="6">Salicylate synthetase</fullName>
    </submittedName>
</protein>
<keyword evidence="7" id="KW-1185">Reference proteome</keyword>
<dbReference type="Pfam" id="PF00425">
    <property type="entry name" value="Chorismate_bind"/>
    <property type="match status" value="1"/>
</dbReference>
<keyword evidence="2" id="KW-0479">Metal-binding</keyword>
<comment type="cofactor">
    <cofactor evidence="1">
        <name>Mg(2+)</name>
        <dbReference type="ChEBI" id="CHEBI:18420"/>
    </cofactor>
</comment>
<dbReference type="AlphaFoldDB" id="A0A1H2TGK5"/>
<dbReference type="PANTHER" id="PTHR11236">
    <property type="entry name" value="AMINOBENZOATE/ANTHRANILATE SYNTHASE"/>
    <property type="match status" value="1"/>
</dbReference>
<dbReference type="GO" id="GO:0046872">
    <property type="term" value="F:metal ion binding"/>
    <property type="evidence" value="ECO:0007669"/>
    <property type="project" value="UniProtKB-KW"/>
</dbReference>
<dbReference type="STRING" id="589385.SAMN05421504_101560"/>
<dbReference type="PRINTS" id="PR00095">
    <property type="entry name" value="ANTSNTHASEI"/>
</dbReference>
<accession>A0A1H2TGK5</accession>
<dbReference type="Proteomes" id="UP000199515">
    <property type="component" value="Unassembled WGS sequence"/>
</dbReference>
<dbReference type="InterPro" id="IPR005801">
    <property type="entry name" value="ADC_synthase"/>
</dbReference>
<name>A0A1H2TGK5_9PSEU</name>
<dbReference type="RefSeq" id="WP_245757120.1">
    <property type="nucleotide sequence ID" value="NZ_FNON01000001.1"/>
</dbReference>
<dbReference type="PANTHER" id="PTHR11236:SF48">
    <property type="entry name" value="ISOCHORISMATE SYNTHASE MENF"/>
    <property type="match status" value="1"/>
</dbReference>